<organism evidence="1 2">
    <name type="scientific">Cinchona calisaya</name>
    <dbReference type="NCBI Taxonomy" id="153742"/>
    <lineage>
        <taxon>Eukaryota</taxon>
        <taxon>Viridiplantae</taxon>
        <taxon>Streptophyta</taxon>
        <taxon>Embryophyta</taxon>
        <taxon>Tracheophyta</taxon>
        <taxon>Spermatophyta</taxon>
        <taxon>Magnoliopsida</taxon>
        <taxon>eudicotyledons</taxon>
        <taxon>Gunneridae</taxon>
        <taxon>Pentapetalae</taxon>
        <taxon>asterids</taxon>
        <taxon>lamiids</taxon>
        <taxon>Gentianales</taxon>
        <taxon>Rubiaceae</taxon>
        <taxon>Cinchonoideae</taxon>
        <taxon>Cinchoneae</taxon>
        <taxon>Cinchona</taxon>
    </lineage>
</organism>
<protein>
    <submittedName>
        <fullName evidence="1">Uncharacterized protein</fullName>
    </submittedName>
</protein>
<comment type="caution">
    <text evidence="1">The sequence shown here is derived from an EMBL/GenBank/DDBJ whole genome shotgun (WGS) entry which is preliminary data.</text>
</comment>
<dbReference type="AlphaFoldDB" id="A0ABD2YA68"/>
<accession>A0ABD2YA68</accession>
<name>A0ABD2YA68_9GENT</name>
<evidence type="ECO:0000313" key="1">
    <source>
        <dbReference type="EMBL" id="KAL3502503.1"/>
    </source>
</evidence>
<dbReference type="EMBL" id="JBJUIK010000015">
    <property type="protein sequence ID" value="KAL3502503.1"/>
    <property type="molecule type" value="Genomic_DNA"/>
</dbReference>
<gene>
    <name evidence="1" type="ORF">ACH5RR_036952</name>
</gene>
<evidence type="ECO:0000313" key="2">
    <source>
        <dbReference type="Proteomes" id="UP001630127"/>
    </source>
</evidence>
<dbReference type="Proteomes" id="UP001630127">
    <property type="component" value="Unassembled WGS sequence"/>
</dbReference>
<keyword evidence="2" id="KW-1185">Reference proteome</keyword>
<reference evidence="1 2" key="1">
    <citation type="submission" date="2024-11" db="EMBL/GenBank/DDBJ databases">
        <title>A near-complete genome assembly of Cinchona calisaya.</title>
        <authorList>
            <person name="Lian D.C."/>
            <person name="Zhao X.W."/>
            <person name="Wei L."/>
        </authorList>
    </citation>
    <scope>NUCLEOTIDE SEQUENCE [LARGE SCALE GENOMIC DNA]</scope>
    <source>
        <tissue evidence="1">Nenye</tissue>
    </source>
</reference>
<sequence>MTSVDNLDQDPSNQVVKQEDVEMEDNIRRLELLVIILRPLLSLNNLKSLKEDINKIVSLHNRTSVPALVTWEKAEYVVIFIDSLLQILKDITISEALIFVNPIKREIL</sequence>
<proteinExistence type="predicted"/>